<feature type="signal peptide" evidence="1">
    <location>
        <begin position="1"/>
        <end position="16"/>
    </location>
</feature>
<dbReference type="EMBL" id="GBBK01005701">
    <property type="protein sequence ID" value="JAC18781.1"/>
    <property type="molecule type" value="mRNA"/>
</dbReference>
<organism evidence="2">
    <name type="scientific">Amblyomma cajennense</name>
    <name type="common">Cayenne tick</name>
    <name type="synonym">Acarus cajennensis</name>
    <dbReference type="NCBI Taxonomy" id="34607"/>
    <lineage>
        <taxon>Eukaryota</taxon>
        <taxon>Metazoa</taxon>
        <taxon>Ecdysozoa</taxon>
        <taxon>Arthropoda</taxon>
        <taxon>Chelicerata</taxon>
        <taxon>Arachnida</taxon>
        <taxon>Acari</taxon>
        <taxon>Parasitiformes</taxon>
        <taxon>Ixodida</taxon>
        <taxon>Ixodoidea</taxon>
        <taxon>Ixodidae</taxon>
        <taxon>Amblyomminae</taxon>
        <taxon>Amblyomma</taxon>
    </lineage>
</organism>
<protein>
    <submittedName>
        <fullName evidence="2">Putative secreted protein</fullName>
    </submittedName>
</protein>
<dbReference type="AlphaFoldDB" id="A0A023FB90"/>
<sequence length="79" mass="9004">MFPSLFAFFRFFSLHAFLVAVVVDTPLSRQMAPLATGSSCCSQWWKLTRKLPHTCNNCVPSTPLLFLSVPSQPQQFMFF</sequence>
<proteinExistence type="evidence at transcript level"/>
<evidence type="ECO:0000256" key="1">
    <source>
        <dbReference type="SAM" id="SignalP"/>
    </source>
</evidence>
<feature type="chain" id="PRO_5001514765" evidence="1">
    <location>
        <begin position="17"/>
        <end position="79"/>
    </location>
</feature>
<evidence type="ECO:0000313" key="2">
    <source>
        <dbReference type="EMBL" id="JAC18781.1"/>
    </source>
</evidence>
<name>A0A023FB90_AMBCJ</name>
<keyword evidence="1" id="KW-0732">Signal</keyword>
<reference evidence="2" key="1">
    <citation type="submission" date="2014-03" db="EMBL/GenBank/DDBJ databases">
        <title>The sialotranscriptome of Amblyomma triste, Amblyomma parvum and Amblyomma cajennense ticks, uncovered by 454-based RNA-seq.</title>
        <authorList>
            <person name="Garcia G.R."/>
            <person name="Gardinassi L.G."/>
            <person name="Ribeiro J.M."/>
            <person name="Anatriello E."/>
            <person name="Ferreira B.R."/>
            <person name="Moreira H.N."/>
            <person name="Mafra C."/>
            <person name="Olegario M.M."/>
            <person name="Szabo P.J."/>
            <person name="Miranda-Santos I.K."/>
            <person name="Maruyama S.R."/>
        </authorList>
    </citation>
    <scope>NUCLEOTIDE SEQUENCE</scope>
    <source>
        <strain evidence="2">Uberlandia</strain>
        <tissue evidence="2">Salivary glands</tissue>
    </source>
</reference>
<accession>A0A023FB90</accession>